<dbReference type="Proteomes" id="UP000274541">
    <property type="component" value="Unassembled WGS sequence"/>
</dbReference>
<proteinExistence type="predicted"/>
<reference evidence="2 3" key="1">
    <citation type="submission" date="2018-08" db="EMBL/GenBank/DDBJ databases">
        <title>Recombination of ecologically and evolutionarily significant loci maintains genetic cohesion in the Pseudomonas syringae species complex.</title>
        <authorList>
            <person name="Dillon M."/>
            <person name="Thakur S."/>
            <person name="Almeida R.N.D."/>
            <person name="Weir B.S."/>
            <person name="Guttman D.S."/>
        </authorList>
    </citation>
    <scope>NUCLEOTIDE SEQUENCE [LARGE SCALE GENOMIC DNA]</scope>
    <source>
        <strain evidence="2 3">ICMP 4388</strain>
    </source>
</reference>
<feature type="transmembrane region" description="Helical" evidence="1">
    <location>
        <begin position="220"/>
        <end position="247"/>
    </location>
</feature>
<evidence type="ECO:0000256" key="1">
    <source>
        <dbReference type="SAM" id="Phobius"/>
    </source>
</evidence>
<feature type="transmembrane region" description="Helical" evidence="1">
    <location>
        <begin position="179"/>
        <end position="200"/>
    </location>
</feature>
<dbReference type="AlphaFoldDB" id="A0A3M3X8P7"/>
<feature type="non-terminal residue" evidence="2">
    <location>
        <position position="1"/>
    </location>
</feature>
<name>A0A3M3X8P7_PSEAP</name>
<protein>
    <submittedName>
        <fullName evidence="2">ABC transporter permease</fullName>
    </submittedName>
</protein>
<keyword evidence="1" id="KW-1133">Transmembrane helix</keyword>
<sequence>SGGLFPQALFIELRREGWPVSPMLQGRIVLKGREDRRLQLMGIEPVTLPPGSALAGQTLNAEQVVDFLTPPGMTWIAPQTLQALGLEEGQQPLTETGVALPPLHAKPDMAPGVLLTDIGFAQPLLGQPGQLSGMLLAKDFARQNPVLPAALNDLLVIKKSGEENNLERLTESFHLNLNALGVLSFIVGLFIVHAAIGLALEQRRGLLRNLRACGVSARLLIAALGVELGALALLGGIFGVVSGYLLASLLLPDVAASLRGLYGAEVAG</sequence>
<dbReference type="PANTHER" id="PTHR30287:SF2">
    <property type="entry name" value="BLL1001 PROTEIN"/>
    <property type="match status" value="1"/>
</dbReference>
<keyword evidence="1" id="KW-0812">Transmembrane</keyword>
<comment type="caution">
    <text evidence="2">The sequence shown here is derived from an EMBL/GenBank/DDBJ whole genome shotgun (WGS) entry which is preliminary data.</text>
</comment>
<organism evidence="2 3">
    <name type="scientific">Pseudomonas syringae pv. aptata</name>
    <dbReference type="NCBI Taxonomy" id="83167"/>
    <lineage>
        <taxon>Bacteria</taxon>
        <taxon>Pseudomonadati</taxon>
        <taxon>Pseudomonadota</taxon>
        <taxon>Gammaproteobacteria</taxon>
        <taxon>Pseudomonadales</taxon>
        <taxon>Pseudomonadaceae</taxon>
        <taxon>Pseudomonas</taxon>
        <taxon>Pseudomonas syringae</taxon>
    </lineage>
</organism>
<keyword evidence="1" id="KW-0472">Membrane</keyword>
<dbReference type="PANTHER" id="PTHR30287">
    <property type="entry name" value="MEMBRANE COMPONENT OF PREDICTED ABC SUPERFAMILY METABOLITE UPTAKE TRANSPORTER"/>
    <property type="match status" value="1"/>
</dbReference>
<dbReference type="EMBL" id="RBPX01000172">
    <property type="protein sequence ID" value="RMO65944.1"/>
    <property type="molecule type" value="Genomic_DNA"/>
</dbReference>
<accession>A0A3M3X8P7</accession>
<dbReference type="InterPro" id="IPR038766">
    <property type="entry name" value="Membrane_comp_ABC_pdt"/>
</dbReference>
<dbReference type="GO" id="GO:0005886">
    <property type="term" value="C:plasma membrane"/>
    <property type="evidence" value="ECO:0007669"/>
    <property type="project" value="TreeGrafter"/>
</dbReference>
<evidence type="ECO:0000313" key="3">
    <source>
        <dbReference type="Proteomes" id="UP000274541"/>
    </source>
</evidence>
<feature type="non-terminal residue" evidence="2">
    <location>
        <position position="268"/>
    </location>
</feature>
<evidence type="ECO:0000313" key="2">
    <source>
        <dbReference type="EMBL" id="RMO65944.1"/>
    </source>
</evidence>
<gene>
    <name evidence="2" type="ORF">ALQ37_05320</name>
</gene>